<protein>
    <submittedName>
        <fullName evidence="3">Reverse transcriptase domain-containing protein</fullName>
    </submittedName>
</protein>
<sequence length="138" mass="15276">MLLYSGIIKASFKTKKEGIIMNVIQCYAPTNDSNDDDKGQFYGRPVPLNPLAIEAAPTDLPTAITPSTIEEIRMDIRQIRSGKAARLDNIPAEAMKSNIQNVTEPDERFSRHPAPSSIGWIPYGSVAHRPNCDDADHR</sequence>
<evidence type="ECO:0000313" key="2">
    <source>
        <dbReference type="Proteomes" id="UP000279833"/>
    </source>
</evidence>
<organism evidence="3">
    <name type="scientific">Schistosoma curassoni</name>
    <dbReference type="NCBI Taxonomy" id="6186"/>
    <lineage>
        <taxon>Eukaryota</taxon>
        <taxon>Metazoa</taxon>
        <taxon>Spiralia</taxon>
        <taxon>Lophotrochozoa</taxon>
        <taxon>Platyhelminthes</taxon>
        <taxon>Trematoda</taxon>
        <taxon>Digenea</taxon>
        <taxon>Strigeidida</taxon>
        <taxon>Schistosomatoidea</taxon>
        <taxon>Schistosomatidae</taxon>
        <taxon>Schistosoma</taxon>
    </lineage>
</organism>
<gene>
    <name evidence="1" type="ORF">SCUD_LOCUS9842</name>
</gene>
<reference evidence="3" key="1">
    <citation type="submission" date="2016-06" db="UniProtKB">
        <authorList>
            <consortium name="WormBaseParasite"/>
        </authorList>
    </citation>
    <scope>IDENTIFICATION</scope>
</reference>
<dbReference type="Proteomes" id="UP000279833">
    <property type="component" value="Unassembled WGS sequence"/>
</dbReference>
<accession>A0A183K4C2</accession>
<dbReference type="EMBL" id="UZAK01033446">
    <property type="protein sequence ID" value="VDP37323.1"/>
    <property type="molecule type" value="Genomic_DNA"/>
</dbReference>
<name>A0A183K4C2_9TREM</name>
<evidence type="ECO:0000313" key="3">
    <source>
        <dbReference type="WBParaSite" id="SCUD_0000984201-mRNA-1"/>
    </source>
</evidence>
<evidence type="ECO:0000313" key="1">
    <source>
        <dbReference type="EMBL" id="VDP37323.1"/>
    </source>
</evidence>
<dbReference type="WBParaSite" id="SCUD_0000984201-mRNA-1">
    <property type="protein sequence ID" value="SCUD_0000984201-mRNA-1"/>
    <property type="gene ID" value="SCUD_0000984201"/>
</dbReference>
<keyword evidence="2" id="KW-1185">Reference proteome</keyword>
<proteinExistence type="predicted"/>
<dbReference type="AlphaFoldDB" id="A0A183K4C2"/>
<reference evidence="1 2" key="2">
    <citation type="submission" date="2018-11" db="EMBL/GenBank/DDBJ databases">
        <authorList>
            <consortium name="Pathogen Informatics"/>
        </authorList>
    </citation>
    <scope>NUCLEOTIDE SEQUENCE [LARGE SCALE GENOMIC DNA]</scope>
    <source>
        <strain evidence="1">Dakar</strain>
        <strain evidence="2">Dakar, Senegal</strain>
    </source>
</reference>